<organism evidence="2 3">
    <name type="scientific">Roridomyces roridus</name>
    <dbReference type="NCBI Taxonomy" id="1738132"/>
    <lineage>
        <taxon>Eukaryota</taxon>
        <taxon>Fungi</taxon>
        <taxon>Dikarya</taxon>
        <taxon>Basidiomycota</taxon>
        <taxon>Agaricomycotina</taxon>
        <taxon>Agaricomycetes</taxon>
        <taxon>Agaricomycetidae</taxon>
        <taxon>Agaricales</taxon>
        <taxon>Marasmiineae</taxon>
        <taxon>Mycenaceae</taxon>
        <taxon>Roridomyces</taxon>
    </lineage>
</organism>
<protein>
    <submittedName>
        <fullName evidence="2">Uncharacterized protein</fullName>
    </submittedName>
</protein>
<reference evidence="2" key="1">
    <citation type="submission" date="2023-03" db="EMBL/GenBank/DDBJ databases">
        <title>Massive genome expansion in bonnet fungi (Mycena s.s.) driven by repeated elements and novel gene families across ecological guilds.</title>
        <authorList>
            <consortium name="Lawrence Berkeley National Laboratory"/>
            <person name="Harder C.B."/>
            <person name="Miyauchi S."/>
            <person name="Viragh M."/>
            <person name="Kuo A."/>
            <person name="Thoen E."/>
            <person name="Andreopoulos B."/>
            <person name="Lu D."/>
            <person name="Skrede I."/>
            <person name="Drula E."/>
            <person name="Henrissat B."/>
            <person name="Morin E."/>
            <person name="Kohler A."/>
            <person name="Barry K."/>
            <person name="LaButti K."/>
            <person name="Morin E."/>
            <person name="Salamov A."/>
            <person name="Lipzen A."/>
            <person name="Mereny Z."/>
            <person name="Hegedus B."/>
            <person name="Baldrian P."/>
            <person name="Stursova M."/>
            <person name="Weitz H."/>
            <person name="Taylor A."/>
            <person name="Grigoriev I.V."/>
            <person name="Nagy L.G."/>
            <person name="Martin F."/>
            <person name="Kauserud H."/>
        </authorList>
    </citation>
    <scope>NUCLEOTIDE SEQUENCE</scope>
    <source>
        <strain evidence="2">9284</strain>
    </source>
</reference>
<accession>A0AAD7B0T5</accession>
<evidence type="ECO:0000313" key="2">
    <source>
        <dbReference type="EMBL" id="KAJ7606505.1"/>
    </source>
</evidence>
<dbReference type="AlphaFoldDB" id="A0AAD7B0T5"/>
<dbReference type="EMBL" id="JARKIF010000057">
    <property type="protein sequence ID" value="KAJ7606505.1"/>
    <property type="molecule type" value="Genomic_DNA"/>
</dbReference>
<feature type="chain" id="PRO_5042173979" evidence="1">
    <location>
        <begin position="27"/>
        <end position="178"/>
    </location>
</feature>
<sequence length="178" mass="19338">MTSSGSCVLHLGVASQLALLGPVSHACLGWCYHMIGIYNLCQVDFPVQQNLGTKPEKMHKLVYHYIELMPCICTIDTTLAIQFSDDPKSWAKTSEAIRDSVKAVFAGGPPTIDGIHTVLLLHALAPYTSFVDSLMVAPDLSPKYIEHRLATKAALPRASLQVTAFAAHHPAFPKKPTT</sequence>
<keyword evidence="1" id="KW-0732">Signal</keyword>
<evidence type="ECO:0000313" key="3">
    <source>
        <dbReference type="Proteomes" id="UP001221142"/>
    </source>
</evidence>
<keyword evidence="3" id="KW-1185">Reference proteome</keyword>
<comment type="caution">
    <text evidence="2">The sequence shown here is derived from an EMBL/GenBank/DDBJ whole genome shotgun (WGS) entry which is preliminary data.</text>
</comment>
<gene>
    <name evidence="2" type="ORF">FB45DRAFT_878438</name>
</gene>
<dbReference type="Proteomes" id="UP001221142">
    <property type="component" value="Unassembled WGS sequence"/>
</dbReference>
<evidence type="ECO:0000256" key="1">
    <source>
        <dbReference type="SAM" id="SignalP"/>
    </source>
</evidence>
<name>A0AAD7B0T5_9AGAR</name>
<feature type="signal peptide" evidence="1">
    <location>
        <begin position="1"/>
        <end position="26"/>
    </location>
</feature>
<proteinExistence type="predicted"/>